<dbReference type="InterPro" id="IPR002155">
    <property type="entry name" value="Thiolase"/>
</dbReference>
<dbReference type="OrthoDB" id="9785768at2"/>
<evidence type="ECO:0000313" key="3">
    <source>
        <dbReference type="EMBL" id="GCD97898.1"/>
    </source>
</evidence>
<organism evidence="3 4">
    <name type="scientific">Embleya hyalina</name>
    <dbReference type="NCBI Taxonomy" id="516124"/>
    <lineage>
        <taxon>Bacteria</taxon>
        <taxon>Bacillati</taxon>
        <taxon>Actinomycetota</taxon>
        <taxon>Actinomycetes</taxon>
        <taxon>Kitasatosporales</taxon>
        <taxon>Streptomycetaceae</taxon>
        <taxon>Embleya</taxon>
    </lineage>
</organism>
<keyword evidence="4" id="KW-1185">Reference proteome</keyword>
<feature type="domain" description="Thiolase N-terminal" evidence="1">
    <location>
        <begin position="10"/>
        <end position="221"/>
    </location>
</feature>
<dbReference type="InterPro" id="IPR016039">
    <property type="entry name" value="Thiolase-like"/>
</dbReference>
<evidence type="ECO:0000259" key="2">
    <source>
        <dbReference type="Pfam" id="PF22691"/>
    </source>
</evidence>
<dbReference type="Pfam" id="PF00108">
    <property type="entry name" value="Thiolase_N"/>
    <property type="match status" value="1"/>
</dbReference>
<feature type="domain" description="Thiolase C-terminal" evidence="2">
    <location>
        <begin position="291"/>
        <end position="405"/>
    </location>
</feature>
<name>A0A401YTE4_9ACTN</name>
<dbReference type="EMBL" id="BIFH01000025">
    <property type="protein sequence ID" value="GCD97898.1"/>
    <property type="molecule type" value="Genomic_DNA"/>
</dbReference>
<reference evidence="3 4" key="1">
    <citation type="submission" date="2018-12" db="EMBL/GenBank/DDBJ databases">
        <title>Draft genome sequence of Embleya hyalina NBRC 13850T.</title>
        <authorList>
            <person name="Komaki H."/>
            <person name="Hosoyama A."/>
            <person name="Kimura A."/>
            <person name="Ichikawa N."/>
            <person name="Tamura T."/>
        </authorList>
    </citation>
    <scope>NUCLEOTIDE SEQUENCE [LARGE SCALE GENOMIC DNA]</scope>
    <source>
        <strain evidence="3 4">NBRC 13850</strain>
    </source>
</reference>
<protein>
    <submittedName>
        <fullName evidence="3">Putative lipid-transfer protein Ltp1/thiolase</fullName>
    </submittedName>
</protein>
<dbReference type="Pfam" id="PF22691">
    <property type="entry name" value="Thiolase_C_1"/>
    <property type="match status" value="1"/>
</dbReference>
<sequence>MNASAGTDDVVITGVGCTPFGRHTDRTAADLAGSAVADALSDAHVRPHEIGAVFYANVSQKALEGQHMIPGQTALRPRGLGHAPVVNVENACAGGATALWLAVAHVRAGMSDAALAVGVDKLVCADTALGLAVFDGALDVHRREETLAGLRALSEGDVPQGTQAHPGDGRRSVFMDIYASLARAHMHRFGTTRHQLATVAAKNHAHSVHNPRAHFRRPFTPEQILAARKVAHPLTVPMCSPVSDGAAAVVVMRAHTARTRPGHPRAVRVLANTLVSGSDRPADRPELHIGRRAALAAYEQAGLAPADVDVAEVHDATAFGEIQQIENLGFCAIGEGGPWSLTGAGGLGGHLPVNPSGGLESRGHPVSATGLAQIFELVTQLRGEAGARQVPGARIAVAENGGGLYGIEEAVAAVTILGGTR</sequence>
<proteinExistence type="predicted"/>
<dbReference type="Proteomes" id="UP000286931">
    <property type="component" value="Unassembled WGS sequence"/>
</dbReference>
<dbReference type="PANTHER" id="PTHR42870:SF1">
    <property type="entry name" value="NON-SPECIFIC LIPID-TRANSFER PROTEIN-LIKE 2"/>
    <property type="match status" value="1"/>
</dbReference>
<dbReference type="Gene3D" id="3.40.47.10">
    <property type="match status" value="1"/>
</dbReference>
<dbReference type="CDD" id="cd00829">
    <property type="entry name" value="SCP-x_thiolase"/>
    <property type="match status" value="1"/>
</dbReference>
<dbReference type="InterPro" id="IPR055140">
    <property type="entry name" value="Thiolase_C_2"/>
</dbReference>
<accession>A0A401YTE4</accession>
<dbReference type="SUPFAM" id="SSF53901">
    <property type="entry name" value="Thiolase-like"/>
    <property type="match status" value="2"/>
</dbReference>
<gene>
    <name evidence="3" type="ORF">EHYA_05596</name>
</gene>
<dbReference type="RefSeq" id="WP_126639828.1">
    <property type="nucleotide sequence ID" value="NZ_BIFH01000025.1"/>
</dbReference>
<dbReference type="AlphaFoldDB" id="A0A401YTE4"/>
<dbReference type="GO" id="GO:0016747">
    <property type="term" value="F:acyltransferase activity, transferring groups other than amino-acyl groups"/>
    <property type="evidence" value="ECO:0007669"/>
    <property type="project" value="InterPro"/>
</dbReference>
<evidence type="ECO:0000313" key="4">
    <source>
        <dbReference type="Proteomes" id="UP000286931"/>
    </source>
</evidence>
<comment type="caution">
    <text evidence="3">The sequence shown here is derived from an EMBL/GenBank/DDBJ whole genome shotgun (WGS) entry which is preliminary data.</text>
</comment>
<dbReference type="PANTHER" id="PTHR42870">
    <property type="entry name" value="ACETYL-COA C-ACETYLTRANSFERASE"/>
    <property type="match status" value="1"/>
</dbReference>
<evidence type="ECO:0000259" key="1">
    <source>
        <dbReference type="Pfam" id="PF00108"/>
    </source>
</evidence>
<dbReference type="InterPro" id="IPR020616">
    <property type="entry name" value="Thiolase_N"/>
</dbReference>
<dbReference type="PIRSF" id="PIRSF000429">
    <property type="entry name" value="Ac-CoA_Ac_transf"/>
    <property type="match status" value="1"/>
</dbReference>